<keyword evidence="4" id="KW-1185">Reference proteome</keyword>
<evidence type="ECO:0000259" key="2">
    <source>
        <dbReference type="Pfam" id="PF00561"/>
    </source>
</evidence>
<proteinExistence type="predicted"/>
<dbReference type="Gene3D" id="3.40.50.1820">
    <property type="entry name" value="alpha/beta hydrolase"/>
    <property type="match status" value="1"/>
</dbReference>
<keyword evidence="1 3" id="KW-0378">Hydrolase</keyword>
<dbReference type="InterPro" id="IPR000073">
    <property type="entry name" value="AB_hydrolase_1"/>
</dbReference>
<dbReference type="OrthoDB" id="9793083at2"/>
<accession>A0A4U7N9D0</accession>
<evidence type="ECO:0000313" key="3">
    <source>
        <dbReference type="EMBL" id="TKZ22590.1"/>
    </source>
</evidence>
<dbReference type="GO" id="GO:0047570">
    <property type="term" value="F:3-oxoadipate enol-lactonase activity"/>
    <property type="evidence" value="ECO:0007669"/>
    <property type="project" value="UniProtKB-EC"/>
</dbReference>
<dbReference type="RefSeq" id="WP_138014606.1">
    <property type="nucleotide sequence ID" value="NZ_SULI01000001.1"/>
</dbReference>
<feature type="domain" description="AB hydrolase-1" evidence="2">
    <location>
        <begin position="23"/>
        <end position="245"/>
    </location>
</feature>
<dbReference type="EC" id="3.1.1.24" evidence="3"/>
<protein>
    <submittedName>
        <fullName evidence="3">3-oxoadipate enol-lactonase</fullName>
        <ecNumber evidence="3">3.1.1.24</ecNumber>
    </submittedName>
</protein>
<dbReference type="InterPro" id="IPR029058">
    <property type="entry name" value="AB_hydrolase_fold"/>
</dbReference>
<reference evidence="3 4" key="1">
    <citation type="submission" date="2019-04" db="EMBL/GenBank/DDBJ databases">
        <title>Genome sequence of Pelagicola litoralis CL-ES2.</title>
        <authorList>
            <person name="Cao J."/>
        </authorList>
    </citation>
    <scope>NUCLEOTIDE SEQUENCE [LARGE SCALE GENOMIC DNA]</scope>
    <source>
        <strain evidence="3 4">CL-ES2</strain>
    </source>
</reference>
<organism evidence="3 4">
    <name type="scientific">Shimia litoralis</name>
    <dbReference type="NCBI Taxonomy" id="420403"/>
    <lineage>
        <taxon>Bacteria</taxon>
        <taxon>Pseudomonadati</taxon>
        <taxon>Pseudomonadota</taxon>
        <taxon>Alphaproteobacteria</taxon>
        <taxon>Rhodobacterales</taxon>
        <taxon>Roseobacteraceae</taxon>
    </lineage>
</organism>
<dbReference type="Proteomes" id="UP000306575">
    <property type="component" value="Unassembled WGS sequence"/>
</dbReference>
<dbReference type="PANTHER" id="PTHR43798">
    <property type="entry name" value="MONOACYLGLYCEROL LIPASE"/>
    <property type="match status" value="1"/>
</dbReference>
<dbReference type="AlphaFoldDB" id="A0A4U7N9D0"/>
<dbReference type="Pfam" id="PF00561">
    <property type="entry name" value="Abhydrolase_1"/>
    <property type="match status" value="1"/>
</dbReference>
<evidence type="ECO:0000256" key="1">
    <source>
        <dbReference type="ARBA" id="ARBA00022801"/>
    </source>
</evidence>
<gene>
    <name evidence="3" type="primary">pcaD</name>
    <name evidence="3" type="ORF">FAP39_01585</name>
</gene>
<dbReference type="EMBL" id="SULI01000001">
    <property type="protein sequence ID" value="TKZ22590.1"/>
    <property type="molecule type" value="Genomic_DNA"/>
</dbReference>
<dbReference type="InterPro" id="IPR026968">
    <property type="entry name" value="PcaD/CatD"/>
</dbReference>
<comment type="caution">
    <text evidence="3">The sequence shown here is derived from an EMBL/GenBank/DDBJ whole genome shotgun (WGS) entry which is preliminary data.</text>
</comment>
<name>A0A4U7N9D0_9RHOB</name>
<dbReference type="GO" id="GO:0016020">
    <property type="term" value="C:membrane"/>
    <property type="evidence" value="ECO:0007669"/>
    <property type="project" value="TreeGrafter"/>
</dbReference>
<dbReference type="GO" id="GO:0042952">
    <property type="term" value="P:beta-ketoadipate pathway"/>
    <property type="evidence" value="ECO:0007669"/>
    <property type="project" value="InterPro"/>
</dbReference>
<dbReference type="PANTHER" id="PTHR43798:SF31">
    <property type="entry name" value="AB HYDROLASE SUPERFAMILY PROTEIN YCLE"/>
    <property type="match status" value="1"/>
</dbReference>
<dbReference type="SUPFAM" id="SSF53474">
    <property type="entry name" value="alpha/beta-Hydrolases"/>
    <property type="match status" value="1"/>
</dbReference>
<dbReference type="NCBIfam" id="TIGR02427">
    <property type="entry name" value="protocat_pcaD"/>
    <property type="match status" value="1"/>
</dbReference>
<sequence>MSIATLKGVDLEYEVAGNPQGAPVVFAHALGTDLHMWDALLPHLPPELQYIRFSIRGHGQSSCPDGPYSMGTLVRDTEQLLDHLQLKGVVFVGLSLGGMIAQGLAVKRLDLVRALVLSNTAAKIGQASMWHDRIDSVRQDGMQAITGPTLERWFSKAFRATPDLNHWRDVLLGQSVEGYAGCAAAIAGTDFYTPTSGLRLPTLGIAASEDRSTPPDLVRETVDLIHGSKFALIRRAGHLPCVEDPETYAAHLTTFLKEIGHV</sequence>
<dbReference type="InterPro" id="IPR050266">
    <property type="entry name" value="AB_hydrolase_sf"/>
</dbReference>
<evidence type="ECO:0000313" key="4">
    <source>
        <dbReference type="Proteomes" id="UP000306575"/>
    </source>
</evidence>